<protein>
    <submittedName>
        <fullName evidence="1">Uncharacterized protein</fullName>
    </submittedName>
</protein>
<proteinExistence type="predicted"/>
<evidence type="ECO:0000313" key="1">
    <source>
        <dbReference type="EMBL" id="THU80047.1"/>
    </source>
</evidence>
<gene>
    <name evidence="1" type="ORF">K435DRAFT_874803</name>
</gene>
<sequence>MKGLGDDSNDDDDIFELKIPIGVLVPSVITVQDDQNSTVTLLGKYHLYFDEPGHTGKMVQIDWNTGARVPTRALKVDYSGGPPKHAWILGYASATKAKLSGAEREQQDMDLIGVMSILWALVLAYVYY</sequence>
<evidence type="ECO:0000313" key="2">
    <source>
        <dbReference type="Proteomes" id="UP000297245"/>
    </source>
</evidence>
<organism evidence="1 2">
    <name type="scientific">Dendrothele bispora (strain CBS 962.96)</name>
    <dbReference type="NCBI Taxonomy" id="1314807"/>
    <lineage>
        <taxon>Eukaryota</taxon>
        <taxon>Fungi</taxon>
        <taxon>Dikarya</taxon>
        <taxon>Basidiomycota</taxon>
        <taxon>Agaricomycotina</taxon>
        <taxon>Agaricomycetes</taxon>
        <taxon>Agaricomycetidae</taxon>
        <taxon>Agaricales</taxon>
        <taxon>Agaricales incertae sedis</taxon>
        <taxon>Dendrothele</taxon>
    </lineage>
</organism>
<dbReference type="Proteomes" id="UP000297245">
    <property type="component" value="Unassembled WGS sequence"/>
</dbReference>
<dbReference type="OrthoDB" id="2684108at2759"/>
<reference evidence="1 2" key="1">
    <citation type="journal article" date="2019" name="Nat. Ecol. Evol.">
        <title>Megaphylogeny resolves global patterns of mushroom evolution.</title>
        <authorList>
            <person name="Varga T."/>
            <person name="Krizsan K."/>
            <person name="Foldi C."/>
            <person name="Dima B."/>
            <person name="Sanchez-Garcia M."/>
            <person name="Sanchez-Ramirez S."/>
            <person name="Szollosi G.J."/>
            <person name="Szarkandi J.G."/>
            <person name="Papp V."/>
            <person name="Albert L."/>
            <person name="Andreopoulos W."/>
            <person name="Angelini C."/>
            <person name="Antonin V."/>
            <person name="Barry K.W."/>
            <person name="Bougher N.L."/>
            <person name="Buchanan P."/>
            <person name="Buyck B."/>
            <person name="Bense V."/>
            <person name="Catcheside P."/>
            <person name="Chovatia M."/>
            <person name="Cooper J."/>
            <person name="Damon W."/>
            <person name="Desjardin D."/>
            <person name="Finy P."/>
            <person name="Geml J."/>
            <person name="Haridas S."/>
            <person name="Hughes K."/>
            <person name="Justo A."/>
            <person name="Karasinski D."/>
            <person name="Kautmanova I."/>
            <person name="Kiss B."/>
            <person name="Kocsube S."/>
            <person name="Kotiranta H."/>
            <person name="LaButti K.M."/>
            <person name="Lechner B.E."/>
            <person name="Liimatainen K."/>
            <person name="Lipzen A."/>
            <person name="Lukacs Z."/>
            <person name="Mihaltcheva S."/>
            <person name="Morgado L.N."/>
            <person name="Niskanen T."/>
            <person name="Noordeloos M.E."/>
            <person name="Ohm R.A."/>
            <person name="Ortiz-Santana B."/>
            <person name="Ovrebo C."/>
            <person name="Racz N."/>
            <person name="Riley R."/>
            <person name="Savchenko A."/>
            <person name="Shiryaev A."/>
            <person name="Soop K."/>
            <person name="Spirin V."/>
            <person name="Szebenyi C."/>
            <person name="Tomsovsky M."/>
            <person name="Tulloss R.E."/>
            <person name="Uehling J."/>
            <person name="Grigoriev I.V."/>
            <person name="Vagvolgyi C."/>
            <person name="Papp T."/>
            <person name="Martin F.M."/>
            <person name="Miettinen O."/>
            <person name="Hibbett D.S."/>
            <person name="Nagy L.G."/>
        </authorList>
    </citation>
    <scope>NUCLEOTIDE SEQUENCE [LARGE SCALE GENOMIC DNA]</scope>
    <source>
        <strain evidence="1 2">CBS 962.96</strain>
    </source>
</reference>
<dbReference type="AlphaFoldDB" id="A0A4S8KVT7"/>
<dbReference type="EMBL" id="ML179946">
    <property type="protein sequence ID" value="THU80047.1"/>
    <property type="molecule type" value="Genomic_DNA"/>
</dbReference>
<name>A0A4S8KVT7_DENBC</name>
<accession>A0A4S8KVT7</accession>
<keyword evidence="2" id="KW-1185">Reference proteome</keyword>